<feature type="domain" description="HpcH/HpaI aldolase/citrate lyase" evidence="2">
    <location>
        <begin position="71"/>
        <end position="176"/>
    </location>
</feature>
<keyword evidence="1" id="KW-0479">Metal-binding</keyword>
<proteinExistence type="predicted"/>
<evidence type="ECO:0000313" key="3">
    <source>
        <dbReference type="EMBL" id="KKK47681.1"/>
    </source>
</evidence>
<dbReference type="GO" id="GO:0003824">
    <property type="term" value="F:catalytic activity"/>
    <property type="evidence" value="ECO:0007669"/>
    <property type="project" value="InterPro"/>
</dbReference>
<dbReference type="AlphaFoldDB" id="A0A0F8YI11"/>
<evidence type="ECO:0000256" key="1">
    <source>
        <dbReference type="ARBA" id="ARBA00022723"/>
    </source>
</evidence>
<dbReference type="EMBL" id="LAZR01069451">
    <property type="protein sequence ID" value="KKK47681.1"/>
    <property type="molecule type" value="Genomic_DNA"/>
</dbReference>
<evidence type="ECO:0000259" key="2">
    <source>
        <dbReference type="Pfam" id="PF03328"/>
    </source>
</evidence>
<dbReference type="Gene3D" id="3.20.20.60">
    <property type="entry name" value="Phosphoenolpyruvate-binding domains"/>
    <property type="match status" value="1"/>
</dbReference>
<comment type="caution">
    <text evidence="3">The sequence shown here is derived from an EMBL/GenBank/DDBJ whole genome shotgun (WGS) entry which is preliminary data.</text>
</comment>
<dbReference type="Pfam" id="PF03328">
    <property type="entry name" value="HpcH_HpaI"/>
    <property type="match status" value="1"/>
</dbReference>
<organism evidence="3">
    <name type="scientific">marine sediment metagenome</name>
    <dbReference type="NCBI Taxonomy" id="412755"/>
    <lineage>
        <taxon>unclassified sequences</taxon>
        <taxon>metagenomes</taxon>
        <taxon>ecological metagenomes</taxon>
    </lineage>
</organism>
<protein>
    <recommendedName>
        <fullName evidence="2">HpcH/HpaI aldolase/citrate lyase domain-containing protein</fullName>
    </recommendedName>
</protein>
<gene>
    <name evidence="3" type="ORF">LCGC14_3152730</name>
</gene>
<dbReference type="GO" id="GO:0046872">
    <property type="term" value="F:metal ion binding"/>
    <property type="evidence" value="ECO:0007669"/>
    <property type="project" value="UniProtKB-KW"/>
</dbReference>
<reference evidence="3" key="1">
    <citation type="journal article" date="2015" name="Nature">
        <title>Complex archaea that bridge the gap between prokaryotes and eukaryotes.</title>
        <authorList>
            <person name="Spang A."/>
            <person name="Saw J.H."/>
            <person name="Jorgensen S.L."/>
            <person name="Zaremba-Niedzwiedzka K."/>
            <person name="Martijn J."/>
            <person name="Lind A.E."/>
            <person name="van Eijk R."/>
            <person name="Schleper C."/>
            <person name="Guy L."/>
            <person name="Ettema T.J."/>
        </authorList>
    </citation>
    <scope>NUCLEOTIDE SEQUENCE</scope>
</reference>
<accession>A0A0F8YI11</accession>
<dbReference type="SUPFAM" id="SSF51621">
    <property type="entry name" value="Phosphoenolpyruvate/pyruvate domain"/>
    <property type="match status" value="1"/>
</dbReference>
<sequence>MNSIEKRMVEALSDLRENHHVEGVKAEFEAEGTRLEEALRLKEVVTEAGLGLTLKIGGCEALRDMYEGRVIGVSRIVGPMAESPHAVRKFLAAVQLAFPDEERTEVDFCVNIETIDGFNNLDQMLALKEINQLDGIVMGRVDFTGSLRLTREDVNSERIFDYTQQLFTKAKEKNLECALGGGVSAETLPFLRDLPNGSVDRYETRKVIFQCPGALADDADKGILKAVGFELLWLKNKREFYHSIAFEDKTRLDMLQERYNLMIKEAGGVTV</sequence>
<dbReference type="InterPro" id="IPR005000">
    <property type="entry name" value="Aldolase/citrate-lyase_domain"/>
</dbReference>
<dbReference type="InterPro" id="IPR015813">
    <property type="entry name" value="Pyrv/PenolPyrv_kinase-like_dom"/>
</dbReference>
<dbReference type="InterPro" id="IPR040442">
    <property type="entry name" value="Pyrv_kinase-like_dom_sf"/>
</dbReference>
<name>A0A0F8YI11_9ZZZZ</name>